<dbReference type="RefSeq" id="WP_345767685.1">
    <property type="nucleotide sequence ID" value="NZ_CP154834.1"/>
</dbReference>
<sequence length="289" mass="32881">MHKLYADIIPVKGYSRSILFDMTKNRYWYIPNELYDILTQDIDFENLQALYPEDRKTVKEYKRFLQQHDLIFRISDDETVAFPPIDMKWHIPGSISNMIIDVDSETSFASLSKIDNEIGKLGVEAILFRCFSEKRLRELKKYLICLSDNPNNRLRDIQLEISIQGKSNSKRTTADLNEIAKLPIVSTVTIYTLNKKLLTAPAEDSKIQVLKKSVTGPKNCGTIQGNIDSVNLEIISESMHHNSCLNCKLSIDSSGNIKNCPSMKQSFGNIENTGLEKAFFIKISDDTGT</sequence>
<proteinExistence type="predicted"/>
<evidence type="ECO:0000313" key="1">
    <source>
        <dbReference type="EMBL" id="XAO76295.1"/>
    </source>
</evidence>
<accession>A0AAU6WW25</accession>
<evidence type="ECO:0000313" key="2">
    <source>
        <dbReference type="Proteomes" id="UP001463665"/>
    </source>
</evidence>
<dbReference type="AlphaFoldDB" id="A0AAU6WW25"/>
<organism evidence="1 2">
    <name type="scientific">Chryseobacterium endophyticum</name>
    <dbReference type="NCBI Taxonomy" id="1854762"/>
    <lineage>
        <taxon>Bacteria</taxon>
        <taxon>Pseudomonadati</taxon>
        <taxon>Bacteroidota</taxon>
        <taxon>Flavobacteriia</taxon>
        <taxon>Flavobacteriales</taxon>
        <taxon>Weeksellaceae</taxon>
        <taxon>Chryseobacterium group</taxon>
        <taxon>Chryseobacterium</taxon>
    </lineage>
</organism>
<gene>
    <name evidence="1" type="ORF">AAFP95_11305</name>
</gene>
<name>A0AAU6WW25_9FLAO</name>
<keyword evidence="2" id="KW-1185">Reference proteome</keyword>
<dbReference type="EMBL" id="CP154834">
    <property type="protein sequence ID" value="XAO76295.1"/>
    <property type="molecule type" value="Genomic_DNA"/>
</dbReference>
<reference evidence="1 2" key="1">
    <citation type="submission" date="2024-04" db="EMBL/GenBank/DDBJ databases">
        <title>Genome sequencing and assembly of rice foliar adapted Chryseobacterium endophyticum OsEnb-ALM-A6.</title>
        <authorList>
            <person name="Kumar S."/>
            <person name="Javed M."/>
            <person name="Chouhan V."/>
            <person name="Charishma K."/>
            <person name="Patel A."/>
            <person name="Kumar M."/>
            <person name="Sahu K.P."/>
            <person name="Kumar A."/>
        </authorList>
    </citation>
    <scope>NUCLEOTIDE SEQUENCE [LARGE SCALE GENOMIC DNA]</scope>
    <source>
        <strain evidence="1 2">OsEnb-ALM-A6</strain>
    </source>
</reference>
<dbReference type="Proteomes" id="UP001463665">
    <property type="component" value="Chromosome"/>
</dbReference>
<protein>
    <submittedName>
        <fullName evidence="1">Uncharacterized protein</fullName>
    </submittedName>
</protein>